<sequence>MATEQEITRTLRFSRDSRASSSVGYYSDEDNTEEEEEDEEDMEEIEEDEEDEDEEEDEEEEDPRVGLTCGGGRRNGSSNNNNKWMMLGRILDPRSKWVQEWNRVFLLVCATGLFVDPLFLYTISVNDTCMCLLVDGWLALTVTALRSMTDLLHLWNIWVQFKIARRWPYPGGDSDGDNNKGGGTRGSMRVVPQYVKKRGFFFDLFVILPLPQVVLWVVIPSLLKRGSVTLVVSVLLVTFIFQYLPKIYHSIRHLRRNANFSGYIFGTVWWGIALNMIAYFVAAHAAGACWYLLGVQRSAKCLKEQCENTIGCDIRMLSCKEPVYYGTTVMVLDKARLAWAKNHQARSVCLDINTNYTYGAYQWTIQLVSNESRLEKILFPIFWGLMTLSTFGNLESTTEWSEVVFNIIVLTSGLLLVTMLIGNIKVFLHATTSKKQAMHLKMRNVEWWMKKRHLPLGFRQRVRNYERQRWAAMRGVDECEMVQNLPEGLRRDIKYHLCLDLVRQVPLFQHMDDLVLENICDRVKSLIFTKGETIQKEGDAVQRMLFVVRGHLQSSQFLRDGVKSCCMLGPGNFSGDELLSWCLRRPFVERLPPSSSTLVTLETTEAFGLDAEDVKYVTQHFRYTFVNEKVKRSARYYSPGWRTWAAVAVQLAWRRYLSFVEIILQKIKI</sequence>
<evidence type="ECO:0000256" key="2">
    <source>
        <dbReference type="ARBA" id="ARBA00010486"/>
    </source>
</evidence>
<evidence type="ECO:0000313" key="21">
    <source>
        <dbReference type="Proteomes" id="UP000029121"/>
    </source>
</evidence>
<dbReference type="FunFam" id="2.60.120.10:FF:000063">
    <property type="entry name" value="cyclic nucleotide-gated ion channel 4"/>
    <property type="match status" value="1"/>
</dbReference>
<evidence type="ECO:0000256" key="5">
    <source>
        <dbReference type="ARBA" id="ARBA00022535"/>
    </source>
</evidence>
<gene>
    <name evidence="20" type="ORF">CARUB_v10026031mg</name>
</gene>
<keyword evidence="4" id="KW-1003">Cell membrane</keyword>
<dbReference type="Proteomes" id="UP000029121">
    <property type="component" value="Unassembled WGS sequence"/>
</dbReference>
<keyword evidence="7 18" id="KW-0812">Transmembrane</keyword>
<dbReference type="InterPro" id="IPR005821">
    <property type="entry name" value="Ion_trans_dom"/>
</dbReference>
<feature type="transmembrane region" description="Helical" evidence="18">
    <location>
        <begin position="136"/>
        <end position="158"/>
    </location>
</feature>
<feature type="transmembrane region" description="Helical" evidence="18">
    <location>
        <begin position="225"/>
        <end position="244"/>
    </location>
</feature>
<evidence type="ECO:0000256" key="6">
    <source>
        <dbReference type="ARBA" id="ARBA00022566"/>
    </source>
</evidence>
<evidence type="ECO:0000256" key="3">
    <source>
        <dbReference type="ARBA" id="ARBA00022448"/>
    </source>
</evidence>
<feature type="transmembrane region" description="Helical" evidence="18">
    <location>
        <begin position="104"/>
        <end position="124"/>
    </location>
</feature>
<keyword evidence="9" id="KW-0112">Calmodulin-binding</keyword>
<evidence type="ECO:0000313" key="20">
    <source>
        <dbReference type="EMBL" id="EOA13031.1"/>
    </source>
</evidence>
<dbReference type="InterPro" id="IPR000595">
    <property type="entry name" value="cNMP-bd_dom"/>
</dbReference>
<evidence type="ECO:0000256" key="1">
    <source>
        <dbReference type="ARBA" id="ARBA00004651"/>
    </source>
</evidence>
<keyword evidence="5" id="KW-0140">cGMP</keyword>
<dbReference type="SUPFAM" id="SSF81324">
    <property type="entry name" value="Voltage-gated potassium channels"/>
    <property type="match status" value="1"/>
</dbReference>
<evidence type="ECO:0000256" key="10">
    <source>
        <dbReference type="ARBA" id="ARBA00022989"/>
    </source>
</evidence>
<keyword evidence="11" id="KW-0142">cGMP-binding</keyword>
<keyword evidence="21" id="KW-1185">Reference proteome</keyword>
<evidence type="ECO:0000256" key="4">
    <source>
        <dbReference type="ARBA" id="ARBA00022475"/>
    </source>
</evidence>
<feature type="compositionally biased region" description="Acidic residues" evidence="17">
    <location>
        <begin position="27"/>
        <end position="62"/>
    </location>
</feature>
<evidence type="ECO:0000256" key="18">
    <source>
        <dbReference type="SAM" id="Phobius"/>
    </source>
</evidence>
<evidence type="ECO:0000256" key="17">
    <source>
        <dbReference type="SAM" id="MobiDB-lite"/>
    </source>
</evidence>
<feature type="region of interest" description="Disordered" evidence="17">
    <location>
        <begin position="1"/>
        <end position="77"/>
    </location>
</feature>
<evidence type="ECO:0000256" key="14">
    <source>
        <dbReference type="ARBA" id="ARBA00023149"/>
    </source>
</evidence>
<comment type="similarity">
    <text evidence="2">Belongs to the cyclic nucleotide-gated cation channel (TC 1.A.1.5) family.</text>
</comment>
<keyword evidence="16" id="KW-0407">Ion channel</keyword>
<dbReference type="GO" id="GO:0005216">
    <property type="term" value="F:monoatomic ion channel activity"/>
    <property type="evidence" value="ECO:0007669"/>
    <property type="project" value="InterPro"/>
</dbReference>
<dbReference type="GO" id="GO:0030553">
    <property type="term" value="F:cGMP binding"/>
    <property type="evidence" value="ECO:0007669"/>
    <property type="project" value="UniProtKB-KW"/>
</dbReference>
<dbReference type="AlphaFoldDB" id="R0EW28"/>
<keyword evidence="10 18" id="KW-1133">Transmembrane helix</keyword>
<feature type="transmembrane region" description="Helical" evidence="18">
    <location>
        <begin position="406"/>
        <end position="428"/>
    </location>
</feature>
<dbReference type="Gene3D" id="1.10.287.630">
    <property type="entry name" value="Helix hairpin bin"/>
    <property type="match status" value="1"/>
</dbReference>
<dbReference type="InterPro" id="IPR018490">
    <property type="entry name" value="cNMP-bd_dom_sf"/>
</dbReference>
<keyword evidence="8" id="KW-0547">Nucleotide-binding</keyword>
<evidence type="ECO:0000256" key="7">
    <source>
        <dbReference type="ARBA" id="ARBA00022692"/>
    </source>
</evidence>
<dbReference type="CDD" id="cd00038">
    <property type="entry name" value="CAP_ED"/>
    <property type="match status" value="1"/>
</dbReference>
<feature type="compositionally biased region" description="Basic and acidic residues" evidence="17">
    <location>
        <begin position="1"/>
        <end position="18"/>
    </location>
</feature>
<organism evidence="20 21">
    <name type="scientific">Capsella rubella</name>
    <dbReference type="NCBI Taxonomy" id="81985"/>
    <lineage>
        <taxon>Eukaryota</taxon>
        <taxon>Viridiplantae</taxon>
        <taxon>Streptophyta</taxon>
        <taxon>Embryophyta</taxon>
        <taxon>Tracheophyta</taxon>
        <taxon>Spermatophyta</taxon>
        <taxon>Magnoliopsida</taxon>
        <taxon>eudicotyledons</taxon>
        <taxon>Gunneridae</taxon>
        <taxon>Pentapetalae</taxon>
        <taxon>rosids</taxon>
        <taxon>malvids</taxon>
        <taxon>Brassicales</taxon>
        <taxon>Brassicaceae</taxon>
        <taxon>Camelineae</taxon>
        <taxon>Capsella</taxon>
    </lineage>
</organism>
<dbReference type="GO" id="GO:0030552">
    <property type="term" value="F:cAMP binding"/>
    <property type="evidence" value="ECO:0007669"/>
    <property type="project" value="UniProtKB-KW"/>
</dbReference>
<keyword evidence="15" id="KW-1071">Ligand-gated ion channel</keyword>
<feature type="transmembrane region" description="Helical" evidence="18">
    <location>
        <begin position="256"/>
        <end position="272"/>
    </location>
</feature>
<protein>
    <recommendedName>
        <fullName evidence="19">Cyclic nucleotide-binding domain-containing protein</fullName>
    </recommendedName>
</protein>
<dbReference type="PROSITE" id="PS50042">
    <property type="entry name" value="CNMP_BINDING_3"/>
    <property type="match status" value="1"/>
</dbReference>
<dbReference type="EMBL" id="KB870812">
    <property type="protein sequence ID" value="EOA13031.1"/>
    <property type="molecule type" value="Genomic_DNA"/>
</dbReference>
<dbReference type="SUPFAM" id="SSF51206">
    <property type="entry name" value="cAMP-binding domain-like"/>
    <property type="match status" value="1"/>
</dbReference>
<keyword evidence="12" id="KW-0406">Ion transport</keyword>
<feature type="transmembrane region" description="Helical" evidence="18">
    <location>
        <begin position="199"/>
        <end position="219"/>
    </location>
</feature>
<dbReference type="GO" id="GO:0005516">
    <property type="term" value="F:calmodulin binding"/>
    <property type="evidence" value="ECO:0007669"/>
    <property type="project" value="UniProtKB-KW"/>
</dbReference>
<keyword evidence="13 18" id="KW-0472">Membrane</keyword>
<evidence type="ECO:0000256" key="8">
    <source>
        <dbReference type="ARBA" id="ARBA00022741"/>
    </source>
</evidence>
<dbReference type="FunFam" id="1.10.287.630:FF:000003">
    <property type="entry name" value="Cyclic nucleotide-gated ion channel 1"/>
    <property type="match status" value="1"/>
</dbReference>
<dbReference type="Gene3D" id="2.60.120.10">
    <property type="entry name" value="Jelly Rolls"/>
    <property type="match status" value="1"/>
</dbReference>
<dbReference type="STRING" id="81985.R0EW28"/>
<evidence type="ECO:0000256" key="11">
    <source>
        <dbReference type="ARBA" id="ARBA00022992"/>
    </source>
</evidence>
<dbReference type="PANTHER" id="PTHR45651:SF14">
    <property type="entry name" value="CYCLIC NUCLEOTIDE-GATED ION CHANNEL 4"/>
    <property type="match status" value="1"/>
</dbReference>
<proteinExistence type="inferred from homology"/>
<dbReference type="GO" id="GO:0005886">
    <property type="term" value="C:plasma membrane"/>
    <property type="evidence" value="ECO:0007669"/>
    <property type="project" value="UniProtKB-SubCell"/>
</dbReference>
<keyword evidence="3" id="KW-0813">Transport</keyword>
<evidence type="ECO:0000256" key="9">
    <source>
        <dbReference type="ARBA" id="ARBA00022860"/>
    </source>
</evidence>
<dbReference type="PANTHER" id="PTHR45651">
    <property type="entry name" value="CYCLIC NUCLEOTIDE-GATED ION CHANNEL 15-RELATED-RELATED"/>
    <property type="match status" value="1"/>
</dbReference>
<comment type="subcellular location">
    <subcellularLocation>
        <location evidence="1">Cell membrane</location>
        <topology evidence="1">Multi-pass membrane protein</topology>
    </subcellularLocation>
</comment>
<dbReference type="eggNOG" id="KOG0498">
    <property type="taxonomic scope" value="Eukaryota"/>
</dbReference>
<keyword evidence="6" id="KW-0116">cAMP-binding</keyword>
<dbReference type="InterPro" id="IPR014710">
    <property type="entry name" value="RmlC-like_jellyroll"/>
</dbReference>
<evidence type="ECO:0000256" key="13">
    <source>
        <dbReference type="ARBA" id="ARBA00023136"/>
    </source>
</evidence>
<keyword evidence="14" id="KW-0114">cAMP</keyword>
<evidence type="ECO:0000256" key="12">
    <source>
        <dbReference type="ARBA" id="ARBA00023065"/>
    </source>
</evidence>
<dbReference type="Pfam" id="PF00520">
    <property type="entry name" value="Ion_trans"/>
    <property type="match status" value="1"/>
</dbReference>
<feature type="domain" description="Cyclic nucleotide-binding" evidence="19">
    <location>
        <begin position="507"/>
        <end position="617"/>
    </location>
</feature>
<accession>R0EW28</accession>
<name>R0EW28_9BRAS</name>
<evidence type="ECO:0000256" key="16">
    <source>
        <dbReference type="ARBA" id="ARBA00023303"/>
    </source>
</evidence>
<evidence type="ECO:0000256" key="15">
    <source>
        <dbReference type="ARBA" id="ARBA00023286"/>
    </source>
</evidence>
<evidence type="ECO:0000259" key="19">
    <source>
        <dbReference type="PROSITE" id="PS50042"/>
    </source>
</evidence>
<reference evidence="21" key="1">
    <citation type="journal article" date="2013" name="Nat. Genet.">
        <title>The Capsella rubella genome and the genomic consequences of rapid mating system evolution.</title>
        <authorList>
            <person name="Slotte T."/>
            <person name="Hazzouri K.M."/>
            <person name="Agren J.A."/>
            <person name="Koenig D."/>
            <person name="Maumus F."/>
            <person name="Guo Y.L."/>
            <person name="Steige K."/>
            <person name="Platts A.E."/>
            <person name="Escobar J.S."/>
            <person name="Newman L.K."/>
            <person name="Wang W."/>
            <person name="Mandakova T."/>
            <person name="Vello E."/>
            <person name="Smith L.M."/>
            <person name="Henz S.R."/>
            <person name="Steffen J."/>
            <person name="Takuno S."/>
            <person name="Brandvain Y."/>
            <person name="Coop G."/>
            <person name="Andolfatto P."/>
            <person name="Hu T.T."/>
            <person name="Blanchette M."/>
            <person name="Clark R.M."/>
            <person name="Quesneville H."/>
            <person name="Nordborg M."/>
            <person name="Gaut B.S."/>
            <person name="Lysak M.A."/>
            <person name="Jenkins J."/>
            <person name="Grimwood J."/>
            <person name="Chapman J."/>
            <person name="Prochnik S."/>
            <person name="Shu S."/>
            <person name="Rokhsar D."/>
            <person name="Schmutz J."/>
            <person name="Weigel D."/>
            <person name="Wright S.I."/>
        </authorList>
    </citation>
    <scope>NUCLEOTIDE SEQUENCE [LARGE SCALE GENOMIC DNA]</scope>
    <source>
        <strain evidence="21">cv. Monte Gargano</strain>
    </source>
</reference>